<accession>A0A9D9GS84</accession>
<organism evidence="2 3">
    <name type="scientific">Candidatus Scatoplasma merdavium</name>
    <dbReference type="NCBI Taxonomy" id="2840932"/>
    <lineage>
        <taxon>Bacteria</taxon>
        <taxon>Bacillati</taxon>
        <taxon>Bacillota</taxon>
        <taxon>Bacilli</taxon>
        <taxon>Bacillales</taxon>
        <taxon>Candidatus Scatoplasma</taxon>
    </lineage>
</organism>
<evidence type="ECO:0000313" key="2">
    <source>
        <dbReference type="EMBL" id="MBO8414579.1"/>
    </source>
</evidence>
<evidence type="ECO:0000259" key="1">
    <source>
        <dbReference type="Pfam" id="PF12146"/>
    </source>
</evidence>
<comment type="caution">
    <text evidence="2">The sequence shown here is derived from an EMBL/GenBank/DDBJ whole genome shotgun (WGS) entry which is preliminary data.</text>
</comment>
<dbReference type="GO" id="GO:0016787">
    <property type="term" value="F:hydrolase activity"/>
    <property type="evidence" value="ECO:0007669"/>
    <property type="project" value="UniProtKB-KW"/>
</dbReference>
<feature type="domain" description="Serine aminopeptidase S33" evidence="1">
    <location>
        <begin position="23"/>
        <end position="294"/>
    </location>
</feature>
<proteinExistence type="predicted"/>
<dbReference type="InterPro" id="IPR022742">
    <property type="entry name" value="Hydrolase_4"/>
</dbReference>
<keyword evidence="2" id="KW-0378">Hydrolase</keyword>
<dbReference type="PANTHER" id="PTHR11614">
    <property type="entry name" value="PHOSPHOLIPASE-RELATED"/>
    <property type="match status" value="1"/>
</dbReference>
<dbReference type="InterPro" id="IPR029058">
    <property type="entry name" value="AB_hydrolase_fold"/>
</dbReference>
<dbReference type="EMBL" id="JADING010000109">
    <property type="protein sequence ID" value="MBO8414579.1"/>
    <property type="molecule type" value="Genomic_DNA"/>
</dbReference>
<dbReference type="InterPro" id="IPR051044">
    <property type="entry name" value="MAG_DAG_Lipase"/>
</dbReference>
<gene>
    <name evidence="2" type="ORF">IAC78_03830</name>
</gene>
<dbReference type="Proteomes" id="UP000823629">
    <property type="component" value="Unassembled WGS sequence"/>
</dbReference>
<dbReference type="SUPFAM" id="SSF53474">
    <property type="entry name" value="alpha/beta-Hydrolases"/>
    <property type="match status" value="1"/>
</dbReference>
<sequence>MEKIEFLNLKNQKVLGYKSETVNPQKDIIIVHGTAEYGARYKNFIEELNRKKINCYTLDHPGHGRSIKELNQKAGAWEKDSFETIVDNIFCLVNFVKKRQDEKRPIVVFGHSLGSFLVQAFYQKYSSEVDGIILSGSSYNLPTYRLGRMMTAVMSVFYRGKRGYKVSKLILASSNSFFNKKIKPFEDGYKTKNAWLSINEDNVKAYDNDPLCGYPCSFNFFYSMFKGQQKEWKKKSLLQIKNHLPMLLISGEDDPVGNFSKGVYALEKFYKPYTKTIKTIIYPTYRHEILNEEDPSKVYQDIEDFLSSI</sequence>
<dbReference type="AlphaFoldDB" id="A0A9D9GS84"/>
<evidence type="ECO:0000313" key="3">
    <source>
        <dbReference type="Proteomes" id="UP000823629"/>
    </source>
</evidence>
<dbReference type="Gene3D" id="3.40.50.1820">
    <property type="entry name" value="alpha/beta hydrolase"/>
    <property type="match status" value="1"/>
</dbReference>
<reference evidence="2" key="1">
    <citation type="submission" date="2020-10" db="EMBL/GenBank/DDBJ databases">
        <authorList>
            <person name="Gilroy R."/>
        </authorList>
    </citation>
    <scope>NUCLEOTIDE SEQUENCE</scope>
    <source>
        <strain evidence="2">1748</strain>
    </source>
</reference>
<reference evidence="2" key="2">
    <citation type="journal article" date="2021" name="PeerJ">
        <title>Extensive microbial diversity within the chicken gut microbiome revealed by metagenomics and culture.</title>
        <authorList>
            <person name="Gilroy R."/>
            <person name="Ravi A."/>
            <person name="Getino M."/>
            <person name="Pursley I."/>
            <person name="Horton D.L."/>
            <person name="Alikhan N.F."/>
            <person name="Baker D."/>
            <person name="Gharbi K."/>
            <person name="Hall N."/>
            <person name="Watson M."/>
            <person name="Adriaenssens E.M."/>
            <person name="Foster-Nyarko E."/>
            <person name="Jarju S."/>
            <person name="Secka A."/>
            <person name="Antonio M."/>
            <person name="Oren A."/>
            <person name="Chaudhuri R.R."/>
            <person name="La Ragione R."/>
            <person name="Hildebrand F."/>
            <person name="Pallen M.J."/>
        </authorList>
    </citation>
    <scope>NUCLEOTIDE SEQUENCE</scope>
    <source>
        <strain evidence="2">1748</strain>
    </source>
</reference>
<name>A0A9D9GS84_9BACL</name>
<dbReference type="Pfam" id="PF12146">
    <property type="entry name" value="Hydrolase_4"/>
    <property type="match status" value="1"/>
</dbReference>
<protein>
    <submittedName>
        <fullName evidence="2">Alpha/beta fold hydrolase</fullName>
    </submittedName>
</protein>